<keyword evidence="13" id="KW-0998">Cell outer membrane</keyword>
<keyword evidence="7" id="KW-0732">Signal</keyword>
<accession>A0A2K8MK24</accession>
<evidence type="ECO:0000256" key="1">
    <source>
        <dbReference type="ARBA" id="ARBA00004571"/>
    </source>
</evidence>
<name>A0A2K8MK24_9SPHN</name>
<protein>
    <submittedName>
        <fullName evidence="17">Polysaccharide export protein</fullName>
    </submittedName>
</protein>
<evidence type="ECO:0000256" key="13">
    <source>
        <dbReference type="ARBA" id="ARBA00023237"/>
    </source>
</evidence>
<feature type="domain" description="SLBB" evidence="16">
    <location>
        <begin position="258"/>
        <end position="347"/>
    </location>
</feature>
<evidence type="ECO:0000256" key="10">
    <source>
        <dbReference type="ARBA" id="ARBA00023114"/>
    </source>
</evidence>
<dbReference type="GO" id="GO:0046930">
    <property type="term" value="C:pore complex"/>
    <property type="evidence" value="ECO:0007669"/>
    <property type="project" value="UniProtKB-KW"/>
</dbReference>
<dbReference type="GO" id="GO:0015159">
    <property type="term" value="F:polysaccharide transmembrane transporter activity"/>
    <property type="evidence" value="ECO:0007669"/>
    <property type="project" value="InterPro"/>
</dbReference>
<dbReference type="Pfam" id="PF02563">
    <property type="entry name" value="Poly_export"/>
    <property type="match status" value="1"/>
</dbReference>
<dbReference type="InterPro" id="IPR054765">
    <property type="entry name" value="SLBB_dom"/>
</dbReference>
<dbReference type="Gene3D" id="3.10.560.10">
    <property type="entry name" value="Outer membrane lipoprotein wza domain like"/>
    <property type="match status" value="2"/>
</dbReference>
<evidence type="ECO:0000256" key="9">
    <source>
        <dbReference type="ARBA" id="ARBA00023065"/>
    </source>
</evidence>
<evidence type="ECO:0000259" key="15">
    <source>
        <dbReference type="Pfam" id="PF02563"/>
    </source>
</evidence>
<dbReference type="InterPro" id="IPR049712">
    <property type="entry name" value="Poly_export"/>
</dbReference>
<feature type="domain" description="SLBB" evidence="16">
    <location>
        <begin position="178"/>
        <end position="250"/>
    </location>
</feature>
<dbReference type="PANTHER" id="PTHR33619">
    <property type="entry name" value="POLYSACCHARIDE EXPORT PROTEIN GFCE-RELATED"/>
    <property type="match status" value="1"/>
</dbReference>
<gene>
    <name evidence="17" type="ORF">CVN68_21645</name>
</gene>
<dbReference type="EMBL" id="CP024923">
    <property type="protein sequence ID" value="ATY34242.1"/>
    <property type="molecule type" value="Genomic_DNA"/>
</dbReference>
<keyword evidence="10" id="KW-0626">Porin</keyword>
<reference evidence="17 18" key="1">
    <citation type="submission" date="2017-11" db="EMBL/GenBank/DDBJ databases">
        <title>Complete genome sequence of Sphingomonas sp. Strain Cra20, a psychrotolerant potential plant growth promoting rhizobacteria.</title>
        <authorList>
            <person name="Luo Y."/>
        </authorList>
    </citation>
    <scope>NUCLEOTIDE SEQUENCE [LARGE SCALE GENOMIC DNA]</scope>
    <source>
        <strain evidence="17 18">Cra20</strain>
    </source>
</reference>
<evidence type="ECO:0000313" key="17">
    <source>
        <dbReference type="EMBL" id="ATY34242.1"/>
    </source>
</evidence>
<evidence type="ECO:0000256" key="5">
    <source>
        <dbReference type="ARBA" id="ARBA00022597"/>
    </source>
</evidence>
<keyword evidence="8" id="KW-0625">Polysaccharide transport</keyword>
<feature type="domain" description="Polysaccharide export protein N-terminal" evidence="15">
    <location>
        <begin position="85"/>
        <end position="171"/>
    </location>
</feature>
<evidence type="ECO:0000256" key="3">
    <source>
        <dbReference type="ARBA" id="ARBA00022448"/>
    </source>
</evidence>
<organism evidence="17 18">
    <name type="scientific">Sphingomonas psychrotolerans</name>
    <dbReference type="NCBI Taxonomy" id="1327635"/>
    <lineage>
        <taxon>Bacteria</taxon>
        <taxon>Pseudomonadati</taxon>
        <taxon>Pseudomonadota</taxon>
        <taxon>Alphaproteobacteria</taxon>
        <taxon>Sphingomonadales</taxon>
        <taxon>Sphingomonadaceae</taxon>
        <taxon>Sphingomonas</taxon>
    </lineage>
</organism>
<evidence type="ECO:0000256" key="8">
    <source>
        <dbReference type="ARBA" id="ARBA00023047"/>
    </source>
</evidence>
<dbReference type="AlphaFoldDB" id="A0A2K8MK24"/>
<keyword evidence="4" id="KW-1134">Transmembrane beta strand</keyword>
<evidence type="ECO:0000256" key="12">
    <source>
        <dbReference type="ARBA" id="ARBA00023139"/>
    </source>
</evidence>
<evidence type="ECO:0000259" key="16">
    <source>
        <dbReference type="Pfam" id="PF22461"/>
    </source>
</evidence>
<dbReference type="OrthoDB" id="7198507at2"/>
<dbReference type="GO" id="GO:0006811">
    <property type="term" value="P:monoatomic ion transport"/>
    <property type="evidence" value="ECO:0007669"/>
    <property type="project" value="UniProtKB-KW"/>
</dbReference>
<keyword evidence="18" id="KW-1185">Reference proteome</keyword>
<dbReference type="PANTHER" id="PTHR33619:SF3">
    <property type="entry name" value="POLYSACCHARIDE EXPORT PROTEIN GFCE-RELATED"/>
    <property type="match status" value="1"/>
</dbReference>
<keyword evidence="5" id="KW-0762">Sugar transport</keyword>
<dbReference type="KEGG" id="sphc:CVN68_21645"/>
<dbReference type="RefSeq" id="WP_100284031.1">
    <property type="nucleotide sequence ID" value="NZ_CP024923.1"/>
</dbReference>
<dbReference type="InterPro" id="IPR003715">
    <property type="entry name" value="Poly_export_N"/>
</dbReference>
<evidence type="ECO:0000313" key="18">
    <source>
        <dbReference type="Proteomes" id="UP000229081"/>
    </source>
</evidence>
<evidence type="ECO:0000256" key="2">
    <source>
        <dbReference type="ARBA" id="ARBA00009450"/>
    </source>
</evidence>
<dbReference type="GO" id="GO:0015288">
    <property type="term" value="F:porin activity"/>
    <property type="evidence" value="ECO:0007669"/>
    <property type="project" value="UniProtKB-KW"/>
</dbReference>
<evidence type="ECO:0000256" key="6">
    <source>
        <dbReference type="ARBA" id="ARBA00022692"/>
    </source>
</evidence>
<dbReference type="Proteomes" id="UP000229081">
    <property type="component" value="Chromosome"/>
</dbReference>
<evidence type="ECO:0000256" key="14">
    <source>
        <dbReference type="ARBA" id="ARBA00023288"/>
    </source>
</evidence>
<keyword evidence="14" id="KW-0449">Lipoprotein</keyword>
<sequence length="377" mass="39524">MTSLFAFVAARGRGAMLALPLLVAGCATLPSSGPTAPEVIAASRPTARLPAKLIDLDAEALSDVNTAPAPAGALAGLAAEGDIDRIGPGDVLQISVFEIGTALFAGPAVTEVQPAATGSTLPAIVVARDGTIQIPYAGAVEAAGQTPQSLARSVEARLRGYSEQAQVNIVVRENMTNSVFVLGGVKAPGRIPLSLAREHVLDAIALAGGTTSAPHDTMIRVTRAGRSAEIGLDELLAGSPDDLLLLPGDRIELLRNLQSFTVFGASDKVSEIPFEMRRLTLAQAVARAGGPSDRQADPTAVFVFRWAAPETPGGAPVPVIYRLNMLRPESYFVSQRFAMRNGDVIYIANARSNQAAKLVQIINQLFSPFYGVRELTR</sequence>
<proteinExistence type="inferred from homology"/>
<evidence type="ECO:0000256" key="11">
    <source>
        <dbReference type="ARBA" id="ARBA00023136"/>
    </source>
</evidence>
<keyword evidence="12" id="KW-0564">Palmitate</keyword>
<dbReference type="GO" id="GO:0009279">
    <property type="term" value="C:cell outer membrane"/>
    <property type="evidence" value="ECO:0007669"/>
    <property type="project" value="UniProtKB-SubCell"/>
</dbReference>
<keyword evidence="11" id="KW-0472">Membrane</keyword>
<comment type="subcellular location">
    <subcellularLocation>
        <location evidence="1">Cell outer membrane</location>
        <topology evidence="1">Multi-pass membrane protein</topology>
    </subcellularLocation>
</comment>
<keyword evidence="9" id="KW-0406">Ion transport</keyword>
<keyword evidence="3" id="KW-0813">Transport</keyword>
<evidence type="ECO:0000256" key="7">
    <source>
        <dbReference type="ARBA" id="ARBA00022729"/>
    </source>
</evidence>
<comment type="similarity">
    <text evidence="2">Belongs to the BexD/CtrA/VexA family.</text>
</comment>
<dbReference type="Pfam" id="PF22461">
    <property type="entry name" value="SLBB_2"/>
    <property type="match status" value="2"/>
</dbReference>
<evidence type="ECO:0000256" key="4">
    <source>
        <dbReference type="ARBA" id="ARBA00022452"/>
    </source>
</evidence>
<keyword evidence="6" id="KW-0812">Transmembrane</keyword>
<dbReference type="Gene3D" id="3.30.1950.10">
    <property type="entry name" value="wza like domain"/>
    <property type="match status" value="1"/>
</dbReference>